<evidence type="ECO:0000259" key="2">
    <source>
        <dbReference type="PROSITE" id="PS50405"/>
    </source>
</evidence>
<name>F4Q0T2_CACFS</name>
<dbReference type="InterPro" id="IPR004046">
    <property type="entry name" value="GST_C"/>
</dbReference>
<dbReference type="PROSITE" id="PS50405">
    <property type="entry name" value="GST_CTER"/>
    <property type="match status" value="1"/>
</dbReference>
<dbReference type="OrthoDB" id="16574at2759"/>
<sequence>MSQPTLYYFNGRGNGEYPRLVLSFAGVQFNDNRVNGIDDALKTRLPFGQLPFYEDEQVQLAQSKSIARYVAQKYKVAGKNEVEIALSDAIAESIYDIINPFSAARGDAEKTEKFKTETAPRFLNNWESLLLKNGGKNFVGQSFTYADVAVFHALDFLKFVGLEQLVDATKYPTLTTLSKSVSEIPSLKAYLDKRPTDSKF</sequence>
<dbReference type="KEGG" id="dfa:DFA_03927"/>
<dbReference type="EMBL" id="GL883018">
    <property type="protein sequence ID" value="EGG18433.1"/>
    <property type="molecule type" value="Genomic_DNA"/>
</dbReference>
<dbReference type="GeneID" id="14870380"/>
<feature type="domain" description="GST C-terminal" evidence="2">
    <location>
        <begin position="80"/>
        <end position="200"/>
    </location>
</feature>
<dbReference type="Pfam" id="PF14497">
    <property type="entry name" value="GST_C_3"/>
    <property type="match status" value="1"/>
</dbReference>
<dbReference type="InterPro" id="IPR036282">
    <property type="entry name" value="Glutathione-S-Trfase_C_sf"/>
</dbReference>
<keyword evidence="4" id="KW-1185">Reference proteome</keyword>
<dbReference type="GO" id="GO:0004364">
    <property type="term" value="F:glutathione transferase activity"/>
    <property type="evidence" value="ECO:0007669"/>
    <property type="project" value="TreeGrafter"/>
</dbReference>
<dbReference type="SFLD" id="SFLDG01205">
    <property type="entry name" value="AMPS.1"/>
    <property type="match status" value="1"/>
</dbReference>
<dbReference type="PANTHER" id="PTHR11571:SF150">
    <property type="entry name" value="GLUTATHIONE S-TRANSFERASE"/>
    <property type="match status" value="1"/>
</dbReference>
<dbReference type="STRING" id="1054147.F4Q0T2"/>
<dbReference type="Gene3D" id="1.20.1050.10">
    <property type="match status" value="1"/>
</dbReference>
<dbReference type="OMA" id="TVYNVFM"/>
<dbReference type="SFLD" id="SFLDG00363">
    <property type="entry name" value="AMPS_(cytGST):_Alpha-__Mu-__Pi"/>
    <property type="match status" value="1"/>
</dbReference>
<dbReference type="InterPro" id="IPR040079">
    <property type="entry name" value="Glutathione_S-Trfase"/>
</dbReference>
<dbReference type="InterPro" id="IPR004045">
    <property type="entry name" value="Glutathione_S-Trfase_N"/>
</dbReference>
<dbReference type="Pfam" id="PF02798">
    <property type="entry name" value="GST_N"/>
    <property type="match status" value="1"/>
</dbReference>
<dbReference type="CDD" id="cd03039">
    <property type="entry name" value="GST_N_Sigma_like"/>
    <property type="match status" value="1"/>
</dbReference>
<accession>F4Q0T2</accession>
<organism evidence="3 4">
    <name type="scientific">Cavenderia fasciculata</name>
    <name type="common">Slime mold</name>
    <name type="synonym">Dictyostelium fasciculatum</name>
    <dbReference type="NCBI Taxonomy" id="261658"/>
    <lineage>
        <taxon>Eukaryota</taxon>
        <taxon>Amoebozoa</taxon>
        <taxon>Evosea</taxon>
        <taxon>Eumycetozoa</taxon>
        <taxon>Dictyostelia</taxon>
        <taxon>Acytosteliales</taxon>
        <taxon>Cavenderiaceae</taxon>
        <taxon>Cavenderia</taxon>
    </lineage>
</organism>
<dbReference type="InterPro" id="IPR050213">
    <property type="entry name" value="GST_superfamily"/>
</dbReference>
<dbReference type="SFLD" id="SFLDS00019">
    <property type="entry name" value="Glutathione_Transferase_(cytos"/>
    <property type="match status" value="1"/>
</dbReference>
<evidence type="ECO:0000259" key="1">
    <source>
        <dbReference type="PROSITE" id="PS50404"/>
    </source>
</evidence>
<dbReference type="PROSITE" id="PS50404">
    <property type="entry name" value="GST_NTER"/>
    <property type="match status" value="1"/>
</dbReference>
<dbReference type="SUPFAM" id="SSF52833">
    <property type="entry name" value="Thioredoxin-like"/>
    <property type="match status" value="1"/>
</dbReference>
<dbReference type="InterPro" id="IPR010987">
    <property type="entry name" value="Glutathione-S-Trfase_C-like"/>
</dbReference>
<dbReference type="GO" id="GO:0006749">
    <property type="term" value="P:glutathione metabolic process"/>
    <property type="evidence" value="ECO:0007669"/>
    <property type="project" value="TreeGrafter"/>
</dbReference>
<evidence type="ECO:0000313" key="4">
    <source>
        <dbReference type="Proteomes" id="UP000007797"/>
    </source>
</evidence>
<dbReference type="AlphaFoldDB" id="F4Q0T2"/>
<feature type="domain" description="GST N-terminal" evidence="1">
    <location>
        <begin position="2"/>
        <end position="78"/>
    </location>
</feature>
<dbReference type="CDD" id="cd03192">
    <property type="entry name" value="GST_C_Sigma_like"/>
    <property type="match status" value="1"/>
</dbReference>
<protein>
    <submittedName>
        <fullName evidence="3">Glutathione S-transferase</fullName>
    </submittedName>
</protein>
<reference evidence="4" key="1">
    <citation type="journal article" date="2011" name="Genome Res.">
        <title>Phylogeny-wide analysis of social amoeba genomes highlights ancient origins for complex intercellular communication.</title>
        <authorList>
            <person name="Heidel A.J."/>
            <person name="Lawal H.M."/>
            <person name="Felder M."/>
            <person name="Schilde C."/>
            <person name="Helps N.R."/>
            <person name="Tunggal B."/>
            <person name="Rivero F."/>
            <person name="John U."/>
            <person name="Schleicher M."/>
            <person name="Eichinger L."/>
            <person name="Platzer M."/>
            <person name="Noegel A.A."/>
            <person name="Schaap P."/>
            <person name="Gloeckner G."/>
        </authorList>
    </citation>
    <scope>NUCLEOTIDE SEQUENCE [LARGE SCALE GENOMIC DNA]</scope>
    <source>
        <strain evidence="4">SH3</strain>
    </source>
</reference>
<dbReference type="PANTHER" id="PTHR11571">
    <property type="entry name" value="GLUTATHIONE S-TRANSFERASE"/>
    <property type="match status" value="1"/>
</dbReference>
<proteinExistence type="predicted"/>
<evidence type="ECO:0000313" key="3">
    <source>
        <dbReference type="EMBL" id="EGG18433.1"/>
    </source>
</evidence>
<dbReference type="SUPFAM" id="SSF47616">
    <property type="entry name" value="GST C-terminal domain-like"/>
    <property type="match status" value="1"/>
</dbReference>
<dbReference type="RefSeq" id="XP_004366337.1">
    <property type="nucleotide sequence ID" value="XM_004366280.1"/>
</dbReference>
<dbReference type="InterPro" id="IPR036249">
    <property type="entry name" value="Thioredoxin-like_sf"/>
</dbReference>
<gene>
    <name evidence="3" type="ORF">DFA_03927</name>
</gene>
<dbReference type="Proteomes" id="UP000007797">
    <property type="component" value="Unassembled WGS sequence"/>
</dbReference>
<dbReference type="Gene3D" id="3.40.30.10">
    <property type="entry name" value="Glutaredoxin"/>
    <property type="match status" value="1"/>
</dbReference>